<evidence type="ECO:0000256" key="1">
    <source>
        <dbReference type="SAM" id="MobiDB-lite"/>
    </source>
</evidence>
<sequence>MNAAKGFLRPGSSTWEKRPRYADATRIAEFAETGYWCDAVDKGIKGMGVQRGLREKEGWLTMVHSRMSIDRLQLEDLRELELPPADDRYIGVWANGLQEGSVLRYMCAGVPCFIVHSYAAEDRTRADVYPGTRSCSDFVVGTDITILLREGPYQQLARKDTGRLDAVERKEEGSLCPMRATPEHEQYSSSLYLEQLGILQASKREESMKLFRLDGWRGEKILTPAANPSNQISQPPPFHALLLTFPKNSPETGDRYAHQEPEKRTIHASRVDWIVPPPVEKRRDADWGKWELDVLGSGREAFVYRGAKRSTEADEEWFDRAKGRRIFLNDYQIPPGVVNSKVFGAPVPHFPFVVMDGIGRLMKSPSHWMYPSRHPQNSDEGRRASSPRPEELPFKSGGQLKGDAGARRMDGPQSRE</sequence>
<evidence type="ECO:0000313" key="2">
    <source>
        <dbReference type="EMBL" id="KAK7015961.1"/>
    </source>
</evidence>
<organism evidence="2 3">
    <name type="scientific">Favolaschia claudopus</name>
    <dbReference type="NCBI Taxonomy" id="2862362"/>
    <lineage>
        <taxon>Eukaryota</taxon>
        <taxon>Fungi</taxon>
        <taxon>Dikarya</taxon>
        <taxon>Basidiomycota</taxon>
        <taxon>Agaricomycotina</taxon>
        <taxon>Agaricomycetes</taxon>
        <taxon>Agaricomycetidae</taxon>
        <taxon>Agaricales</taxon>
        <taxon>Marasmiineae</taxon>
        <taxon>Mycenaceae</taxon>
        <taxon>Favolaschia</taxon>
    </lineage>
</organism>
<feature type="region of interest" description="Disordered" evidence="1">
    <location>
        <begin position="369"/>
        <end position="416"/>
    </location>
</feature>
<comment type="caution">
    <text evidence="2">The sequence shown here is derived from an EMBL/GenBank/DDBJ whole genome shotgun (WGS) entry which is preliminary data.</text>
</comment>
<keyword evidence="3" id="KW-1185">Reference proteome</keyword>
<feature type="compositionally biased region" description="Basic and acidic residues" evidence="1">
    <location>
        <begin position="404"/>
        <end position="416"/>
    </location>
</feature>
<dbReference type="AlphaFoldDB" id="A0AAW0ATH7"/>
<dbReference type="Proteomes" id="UP001362999">
    <property type="component" value="Unassembled WGS sequence"/>
</dbReference>
<proteinExistence type="predicted"/>
<name>A0AAW0ATH7_9AGAR</name>
<dbReference type="EMBL" id="JAWWNJ010000052">
    <property type="protein sequence ID" value="KAK7015961.1"/>
    <property type="molecule type" value="Genomic_DNA"/>
</dbReference>
<evidence type="ECO:0000313" key="3">
    <source>
        <dbReference type="Proteomes" id="UP001362999"/>
    </source>
</evidence>
<protein>
    <submittedName>
        <fullName evidence="2">Uncharacterized protein</fullName>
    </submittedName>
</protein>
<feature type="compositionally biased region" description="Basic and acidic residues" evidence="1">
    <location>
        <begin position="376"/>
        <end position="393"/>
    </location>
</feature>
<gene>
    <name evidence="2" type="ORF">R3P38DRAFT_2543090</name>
</gene>
<reference evidence="2 3" key="1">
    <citation type="journal article" date="2024" name="J Genomics">
        <title>Draft genome sequencing and assembly of Favolaschia claudopus CIRM-BRFM 2984 isolated from oak limbs.</title>
        <authorList>
            <person name="Navarro D."/>
            <person name="Drula E."/>
            <person name="Chaduli D."/>
            <person name="Cazenave R."/>
            <person name="Ahrendt S."/>
            <person name="Wang J."/>
            <person name="Lipzen A."/>
            <person name="Daum C."/>
            <person name="Barry K."/>
            <person name="Grigoriev I.V."/>
            <person name="Favel A."/>
            <person name="Rosso M.N."/>
            <person name="Martin F."/>
        </authorList>
    </citation>
    <scope>NUCLEOTIDE SEQUENCE [LARGE SCALE GENOMIC DNA]</scope>
    <source>
        <strain evidence="2 3">CIRM-BRFM 2984</strain>
    </source>
</reference>
<accession>A0AAW0ATH7</accession>